<evidence type="ECO:0000259" key="1">
    <source>
        <dbReference type="Pfam" id="PF07539"/>
    </source>
</evidence>
<evidence type="ECO:0000313" key="4">
    <source>
        <dbReference type="EMBL" id="KAF5740542.1"/>
    </source>
</evidence>
<keyword evidence="5" id="KW-1185">Reference proteome</keyword>
<dbReference type="Pfam" id="PF07539">
    <property type="entry name" value="UTP20_N"/>
    <property type="match status" value="1"/>
</dbReference>
<dbReference type="Gene3D" id="1.25.10.10">
    <property type="entry name" value="Leucine-rich Repeat Variant"/>
    <property type="match status" value="3"/>
</dbReference>
<sequence>MATASHAQAVKSLNKSPGRRRFVFKRFSQKLEEIDIDVYRSLDKIKSEPSEGSSFFRDCLIEWRELNTAEDFISFYEEIMPFVQTLPLVLLHKESVISKLLFRLQMNARLSIDPVLRLIAALSRDLQEDFLCFLPRIVDSLVSLLNSGADREPEIIEQIFTSWSYIMMYLQKYLARDIINLLSVTLNLRYYPRDYVQEYMAQALSFLLRRVSKEQLEKGVRKLMFEVVEEPLLPRKSGVGALLCYAMKGTSSRFHSKADRIVNLLTDDSIFSVGDNLVKGLDAVVEVVIVAFQRLCEELEPEELNWMWEFVCRRINDCVTTGRLLHLCRLLLLLISTIQFNEGRSVFDYHPILKCVGLLVQTYIMPSESGNATEVHSSEVVDKVLQLMLCILDGLYSSGDMSSIYECSLEWAPAFKLRNSSLLSFIKELLLKDTCILHMFKVDILSSMNDLIETYGEEVTCLLLSFCEKMQENPQSCSLFDGISEEGFSRVCSFLQGAIYSWIQVVNSIKDGNWSSTFIEEPKLALLWGSIRCYSYISNAQVTPSVLMDLVDALDQLLKIDGENIAGASRNIWTSLIAAALSSYYKGNFYKQSGLEETRKALRLAKSYNLSSQVLSAVADYLDHTSGHTLQSDTTLGISHPELQAEKVVDAVGIFAGNLCKSDKGIRVTTIRILCHYEPLKCEPIKDEQADTKVKNDASQISHLDINNNNVLRLLLSIEETPISISTSRTVTLLISKIQMALSTGRVSKTYIPLVLNGLIGIFHNRFNYLWNPASECLAVLIGKHSDLVWDNFVGYVEYCQSTFQTLGNQQARGNDKISDESSDLVQHFHLFVDPASDSTPCNTVLSLLLQTSQKISSIVESRSRQIVPLFLKFLGYKSDAMLSVGSFNASTCKGKEWKDVLKEWLNLLRQMRNLKSSYCSHLLKDVLHVRLLDENDAEIQMKVLDCLLMWKDDFLLPYDQHLKNLICSKQFREELTTWSLDRESSLIEEVHRVYLVPHVIRILMPKVRKLKTIASRKRMSMHHRKAVLGFIAQLDVDEIPLFFAMLMKPLHIIPNETDGTTNLFWTSFNTGTDELRLSNCLKYFTRENILALSWKKKYALLHVIEDILVVFDELHISPFLEFLMGCVVRILESCSSSIDAAKALGSSSHVDNNSSINLTLQEEEKTVSNHVQNHATLKQLKDMRSLSLKIVSSVLNKYEHHDFGCDFWDLFFTSIKPLIDGFKQEGSSSEKPSSLFSCFMAMSRSHKLVLLLYRDKNLVGNIFSILTVTTASEAVVKCVLKFIDNLLNLDSELEDMDTSVRVNLLSNLEALTSGLHCLFHSDSAIKRKLVKHPGEMEIRIFKLLSKYISGPSLARKFIDILLPFLTKRVQNSGFYLEAVQAIRDIIPVLGSDITTKILNAVSPLLVSAELDIRLGICDLLDALAKSDPSVAFMAKLIHELNATSPMEMGGLDYSVILNAYEKIGDDLFYTIQEDQALVILSHCVYDMSSEEIILRNSAYRSLLSFVEFSKMILGQEEIENRHETPEMMKISKGCGTGACVQRIVSKFLLKHVADAMSRARSVKKEWIELLREMVLKLPELENLNSLKNLCSEDAEQDFFNNIVHIQKHRRARALSRFRNVVSMHNISEVQGIINKVFVPLFFNMLIDVQNGKGENIRNACVEALGSISGAMNWRSYYALLTRCFREMDKNPDKQKVLLRLICSVLGQFHFSVVDPSKIVKDRLENFSGADTMVTDSSAQLKRNSSSPMVADIQTCLHKTLLPKIQKVLNSDSDKVNVTIFVVALKVLKLLPTDIMDSLLPNVIHRISNYLKNRLQSIRDEARSALAACLKELGLEYLQFIVRVLRATLKRGFELHVLGYTLNFILSQFISDPISGKLDYCLEDLLSVIENDILGDVAEEKEVEKIASRMKETRKQKSFDTLKMVAQTVTFKIHAEKLLSPVTAHMQKFRIPKVRAKLESMLKHVAAGIEHNPSVNQTDLFIFIYGLIEDGSNEETGQLEKLSTGNTKNHPTTIVNAKANSRQTISAKSACSHLITVFALGMLRNRIKNIKSDKNGELLSMLDPFVKLLGICLSSKYEDVLSASLRCLTPLIRLPLPSLESQADKIKMTLLDIAQSSVSSSSPLTESCLRLLTVLLRCTKITLSSDQLHLLIQFPLFVDLEKNPSFVALSLLKAIVSRKLVVHEIYDIVIQVAELMVTSQVESIRKKCSQILLQFLLDYHLSEKRLQQHLDFLLANLRYEHSTGREAVLEMLHAIIMKFPKSILDEQSQTVFVHLVVSLANDTDNKVRSMTGTVIKHLIGRIEPHSLLSILQYSLSWYLGEKQQLWSTGAQVLGLLVEVMDDSFQVHINSVLPVIRRILQSAMNAVANRQLDLSDENNVHFWKEAYYSLVLLEKLLHHLHNLSFEKDLEDIWEAVCEFLLHPHAWLRNISSRLVALYFASATQAGRENHEKSLGSYFLMRPSRLFMIAVSLCCQLKTLPSDDSAGNLITQNIVFATCAVHALMGQVECAHPHKFWSNLEQHEQGQFLKAFQLLDSRKERGLLLSLASGACYQREGVDFENLRHLLVSCLLKTMGAISLNMEAAQMRIVFNTFQRISSQISQDDCQQYAFQLLLPLYKVCEGYSGKVIPDDLKQLAEEVCRSIRDSLGIQNFVHVYNEIRRNLKAKRDKRRQEDKVMAVVNPTRNAKRKLRISAKHRDHKRRKIMSMKMGRWMK</sequence>
<proteinExistence type="predicted"/>
<feature type="domain" description="U3 small nucleolar RNA-associated protein 20 N-terminal" evidence="1">
    <location>
        <begin position="898"/>
        <end position="1514"/>
    </location>
</feature>
<dbReference type="PANTHER" id="PTHR17695">
    <property type="entry name" value="SMALL SUBUNIT PROCESSOME COMPONENT 20 HOMOLOG"/>
    <property type="match status" value="1"/>
</dbReference>
<dbReference type="InterPro" id="IPR057525">
    <property type="entry name" value="UTP20_C"/>
</dbReference>
<dbReference type="Proteomes" id="UP000593562">
    <property type="component" value="Unassembled WGS sequence"/>
</dbReference>
<dbReference type="OrthoDB" id="360653at2759"/>
<dbReference type="InterPro" id="IPR016024">
    <property type="entry name" value="ARM-type_fold"/>
</dbReference>
<accession>A0A7J7D2F3</accession>
<name>A0A7J7D2F3_TRIWF</name>
<evidence type="ECO:0000259" key="2">
    <source>
        <dbReference type="Pfam" id="PF20416"/>
    </source>
</evidence>
<dbReference type="GO" id="GO:0030686">
    <property type="term" value="C:90S preribosome"/>
    <property type="evidence" value="ECO:0007669"/>
    <property type="project" value="TreeGrafter"/>
</dbReference>
<dbReference type="FunCoup" id="A0A7J7D2F3">
    <property type="interactions" value="3530"/>
</dbReference>
<dbReference type="InterPro" id="IPR011989">
    <property type="entry name" value="ARM-like"/>
</dbReference>
<dbReference type="InParanoid" id="A0A7J7D2F3"/>
<feature type="domain" description="U3 small nucleolar RNA-associated protein 20 C-terminal" evidence="3">
    <location>
        <begin position="2610"/>
        <end position="2703"/>
    </location>
</feature>
<dbReference type="EMBL" id="JAAARO010000011">
    <property type="protein sequence ID" value="KAF5740542.1"/>
    <property type="molecule type" value="Genomic_DNA"/>
</dbReference>
<evidence type="ECO:0000313" key="5">
    <source>
        <dbReference type="Proteomes" id="UP000593562"/>
    </source>
</evidence>
<dbReference type="InterPro" id="IPR011430">
    <property type="entry name" value="UTP20_N"/>
</dbReference>
<dbReference type="GO" id="GO:0032040">
    <property type="term" value="C:small-subunit processome"/>
    <property type="evidence" value="ECO:0007669"/>
    <property type="project" value="TreeGrafter"/>
</dbReference>
<evidence type="ECO:0000259" key="3">
    <source>
        <dbReference type="Pfam" id="PF23099"/>
    </source>
</evidence>
<gene>
    <name evidence="4" type="ORF">HS088_TW11G00613</name>
</gene>
<dbReference type="Pfam" id="PF23099">
    <property type="entry name" value="UTP20_C"/>
    <property type="match status" value="1"/>
</dbReference>
<dbReference type="InterPro" id="IPR052575">
    <property type="entry name" value="SSU_processome_comp_20"/>
</dbReference>
<dbReference type="Pfam" id="PF20416">
    <property type="entry name" value="UTP20"/>
    <property type="match status" value="1"/>
</dbReference>
<reference evidence="4 5" key="1">
    <citation type="journal article" date="2020" name="Nat. Commun.">
        <title>Genome of Tripterygium wilfordii and identification of cytochrome P450 involved in triptolide biosynthesis.</title>
        <authorList>
            <person name="Tu L."/>
            <person name="Su P."/>
            <person name="Zhang Z."/>
            <person name="Gao L."/>
            <person name="Wang J."/>
            <person name="Hu T."/>
            <person name="Zhou J."/>
            <person name="Zhang Y."/>
            <person name="Zhao Y."/>
            <person name="Liu Y."/>
            <person name="Song Y."/>
            <person name="Tong Y."/>
            <person name="Lu Y."/>
            <person name="Yang J."/>
            <person name="Xu C."/>
            <person name="Jia M."/>
            <person name="Peters R.J."/>
            <person name="Huang L."/>
            <person name="Gao W."/>
        </authorList>
    </citation>
    <scope>NUCLEOTIDE SEQUENCE [LARGE SCALE GENOMIC DNA]</scope>
    <source>
        <strain evidence="5">cv. XIE 37</strain>
        <tissue evidence="4">Leaf</tissue>
    </source>
</reference>
<dbReference type="SUPFAM" id="SSF48371">
    <property type="entry name" value="ARM repeat"/>
    <property type="match status" value="2"/>
</dbReference>
<comment type="caution">
    <text evidence="4">The sequence shown here is derived from an EMBL/GenBank/DDBJ whole genome shotgun (WGS) entry which is preliminary data.</text>
</comment>
<dbReference type="PANTHER" id="PTHR17695:SF11">
    <property type="entry name" value="SMALL SUBUNIT PROCESSOME COMPONENT 20 HOMOLOG"/>
    <property type="match status" value="1"/>
</dbReference>
<dbReference type="InterPro" id="IPR046523">
    <property type="entry name" value="UTP20_dom"/>
</dbReference>
<protein>
    <submittedName>
        <fullName evidence="4">Small subunit processome component 20 isoform X1</fullName>
    </submittedName>
</protein>
<organism evidence="4 5">
    <name type="scientific">Tripterygium wilfordii</name>
    <name type="common">Thunder God vine</name>
    <dbReference type="NCBI Taxonomy" id="458696"/>
    <lineage>
        <taxon>Eukaryota</taxon>
        <taxon>Viridiplantae</taxon>
        <taxon>Streptophyta</taxon>
        <taxon>Embryophyta</taxon>
        <taxon>Tracheophyta</taxon>
        <taxon>Spermatophyta</taxon>
        <taxon>Magnoliopsida</taxon>
        <taxon>eudicotyledons</taxon>
        <taxon>Gunneridae</taxon>
        <taxon>Pentapetalae</taxon>
        <taxon>rosids</taxon>
        <taxon>fabids</taxon>
        <taxon>Celastrales</taxon>
        <taxon>Celastraceae</taxon>
        <taxon>Tripterygium</taxon>
    </lineage>
</organism>
<feature type="domain" description="U3 small nucleolar RNA-associated protein 20" evidence="2">
    <location>
        <begin position="1772"/>
        <end position="1988"/>
    </location>
</feature>